<proteinExistence type="predicted"/>
<dbReference type="GO" id="GO:0009014">
    <property type="term" value="F:succinyl-diaminopimelate desuccinylase activity"/>
    <property type="evidence" value="ECO:0007669"/>
    <property type="project" value="TreeGrafter"/>
</dbReference>
<dbReference type="InterPro" id="IPR011650">
    <property type="entry name" value="Peptidase_M20_dimer"/>
</dbReference>
<dbReference type="GO" id="GO:0006508">
    <property type="term" value="P:proteolysis"/>
    <property type="evidence" value="ECO:0007669"/>
    <property type="project" value="UniProtKB-KW"/>
</dbReference>
<name>A0A9Y1BKU7_9ARCH</name>
<dbReference type="Pfam" id="PF07687">
    <property type="entry name" value="M20_dimer"/>
    <property type="match status" value="1"/>
</dbReference>
<dbReference type="Gene3D" id="3.30.70.360">
    <property type="match status" value="1"/>
</dbReference>
<dbReference type="SUPFAM" id="SSF55031">
    <property type="entry name" value="Bacterial exopeptidase dimerisation domain"/>
    <property type="match status" value="1"/>
</dbReference>
<dbReference type="Proteomes" id="UP001201020">
    <property type="component" value="Chromosome"/>
</dbReference>
<dbReference type="GO" id="GO:0008233">
    <property type="term" value="F:peptidase activity"/>
    <property type="evidence" value="ECO:0007669"/>
    <property type="project" value="UniProtKB-KW"/>
</dbReference>
<feature type="domain" description="Peptidase M20 dimerisation" evidence="4">
    <location>
        <begin position="192"/>
        <end position="348"/>
    </location>
</feature>
<protein>
    <submittedName>
        <fullName evidence="5">M20/M25/M40 family metallo-hydrolase</fullName>
    </submittedName>
</protein>
<dbReference type="GO" id="GO:0046872">
    <property type="term" value="F:metal ion binding"/>
    <property type="evidence" value="ECO:0007669"/>
    <property type="project" value="UniProtKB-KW"/>
</dbReference>
<dbReference type="GO" id="GO:0009089">
    <property type="term" value="P:lysine biosynthetic process via diaminopimelate"/>
    <property type="evidence" value="ECO:0007669"/>
    <property type="project" value="TreeGrafter"/>
</dbReference>
<evidence type="ECO:0000259" key="4">
    <source>
        <dbReference type="Pfam" id="PF07687"/>
    </source>
</evidence>
<evidence type="ECO:0000256" key="3">
    <source>
        <dbReference type="ARBA" id="ARBA00022801"/>
    </source>
</evidence>
<keyword evidence="1" id="KW-0645">Protease</keyword>
<dbReference type="SUPFAM" id="SSF53187">
    <property type="entry name" value="Zn-dependent exopeptidases"/>
    <property type="match status" value="1"/>
</dbReference>
<dbReference type="PANTHER" id="PTHR43270">
    <property type="entry name" value="BETA-ALA-HIS DIPEPTIDASE"/>
    <property type="match status" value="1"/>
</dbReference>
<dbReference type="AlphaFoldDB" id="A0A9Y1BKU7"/>
<evidence type="ECO:0000256" key="2">
    <source>
        <dbReference type="ARBA" id="ARBA00022723"/>
    </source>
</evidence>
<dbReference type="InterPro" id="IPR036264">
    <property type="entry name" value="Bact_exopeptidase_dim_dom"/>
</dbReference>
<reference evidence="5" key="1">
    <citation type="journal article" date="2022" name="Nat. Microbiol.">
        <title>Unique mobile elements and scalable gene flow at the prokaryote-eukaryote boundary revealed by circularized Asgard archaea genomes.</title>
        <authorList>
            <person name="Wu F."/>
            <person name="Speth D.R."/>
            <person name="Philosof A."/>
            <person name="Cremiere A."/>
            <person name="Narayanan A."/>
            <person name="Barco R.A."/>
            <person name="Connon S.A."/>
            <person name="Amend J.P."/>
            <person name="Antoshechkin I.A."/>
            <person name="Orphan V.J."/>
        </authorList>
    </citation>
    <scope>NUCLEOTIDE SEQUENCE</scope>
    <source>
        <strain evidence="5">PM71</strain>
    </source>
</reference>
<evidence type="ECO:0000256" key="1">
    <source>
        <dbReference type="ARBA" id="ARBA00022670"/>
    </source>
</evidence>
<dbReference type="NCBIfam" id="NF005034">
    <property type="entry name" value="PRK06446.1"/>
    <property type="match status" value="1"/>
</dbReference>
<organism evidence="5">
    <name type="scientific">Candidatus Heimdallarchaeum aukensis</name>
    <dbReference type="NCBI Taxonomy" id="2876573"/>
    <lineage>
        <taxon>Archaea</taxon>
        <taxon>Promethearchaeati</taxon>
        <taxon>Candidatus Heimdallarchaeota</taxon>
        <taxon>Candidatus Heimdallarchaeia (ex Rinke et al. 2021) (nom. nud.)</taxon>
        <taxon>Candidatus Heimdallarchaeales</taxon>
        <taxon>Candidatus Heimdallarchaeaceae</taxon>
        <taxon>Candidatus Heimdallarchaeum</taxon>
    </lineage>
</organism>
<keyword evidence="3" id="KW-0378">Hydrolase</keyword>
<accession>A0A9Y1BKU7</accession>
<gene>
    <name evidence="5" type="ORF">K9W45_12040</name>
</gene>
<dbReference type="PANTHER" id="PTHR43270:SF8">
    <property type="entry name" value="DI- AND TRIPEPTIDASE DUG2-RELATED"/>
    <property type="match status" value="1"/>
</dbReference>
<dbReference type="InterPro" id="IPR051458">
    <property type="entry name" value="Cyt/Met_Dipeptidase"/>
</dbReference>
<dbReference type="Pfam" id="PF01546">
    <property type="entry name" value="Peptidase_M20"/>
    <property type="match status" value="1"/>
</dbReference>
<dbReference type="EMBL" id="CP084166">
    <property type="protein sequence ID" value="UJG40550.1"/>
    <property type="molecule type" value="Genomic_DNA"/>
</dbReference>
<dbReference type="InterPro" id="IPR002933">
    <property type="entry name" value="Peptidase_M20"/>
</dbReference>
<dbReference type="GO" id="GO:0005829">
    <property type="term" value="C:cytosol"/>
    <property type="evidence" value="ECO:0007669"/>
    <property type="project" value="TreeGrafter"/>
</dbReference>
<sequence length="446" mass="50572">MSSHDVSKVIHQNKEKSLDLLFEFLRIPTVAAKKLGTEEAIDFLTKIFKEAGFDFFVAETPGNPVFCAELNSGAEKTISFYDHYDVQPEDPVELWESPPFEPTIREGKIFARGVADNKGEIICRLQAIKAYKEIFGELPVNIKFILEGEEEIGSPNLGYFVEKNKDFALNTDGIIWEFGGKDKDGIQQVNLGVKGILYLHFHTKTIGRDIHSGYTQFVDNAAYELVWALSSLKDRKDKILVPGFYENITPPSEKEMKTIREFKIKEEHLKESFGIEKFRMNLSGMDLKKKYFLEPTLNICGIWSGYQGQGSKTVTPNEAFAKVDCRLVPGQNPDDLVKKIRTYLDEQNFSHIEITSWDGYPAAVTPIENEFAQKVISVIKEVYNHDPICWPIVGGSGPMYLFKDIPCVSIGTGHADSNAHAPNENIFVEDWIKGMELIAYLIEKYR</sequence>
<dbReference type="Gene3D" id="3.40.630.10">
    <property type="entry name" value="Zn peptidases"/>
    <property type="match status" value="1"/>
</dbReference>
<keyword evidence="2" id="KW-0479">Metal-binding</keyword>
<evidence type="ECO:0000313" key="5">
    <source>
        <dbReference type="EMBL" id="UJG40550.1"/>
    </source>
</evidence>